<proteinExistence type="predicted"/>
<dbReference type="Pfam" id="PF05133">
    <property type="entry name" value="SPP1_portal"/>
    <property type="match status" value="1"/>
</dbReference>
<evidence type="ECO:0000313" key="1">
    <source>
        <dbReference type="EMBL" id="KKM99055.1"/>
    </source>
</evidence>
<sequence length="514" mass="58267">MTLPFRSPFDPPENVDQQITPEIQSLLSQDAILVRTLFEDLQQEWSDLTKYRTYYEGDQELVYGSEKFQEMFTDFEGFEDNWCGVVIDAVSEKIKLIGIKVDEDESEEGEENPITKKIWDIFRDNDIDEQEGDLTEGVLVEGRAAVIVWPDEEKGATIDWNPANLVKVRYSETDYKQIDFAIKRWVTPSGRILINVYDRFQVRKYVEGRDVVLPDPTQTGITATIPKQSPNFSLTPRFVTDEPWPLGHEFGEVPVVEFLNKRGSELSDVIPLQDAINYLLIATFVAGEFSALKQKVLFTHLKQPEGGWSNIPGRVWHVPPAVDQDGRMVHGTMDEFGESDLGEFRQIIEMVLQHLALTSKTPVRMFFKSDRGGRGDAPSGESQLIEDEPLLDKCEDRMTRLGNKWFRVARLVAKAVGIDSDLRGEMIWLDPRSKYSMALLGEAVKLANEKDGLGLPIEWVVKRLGLTPEDLAELQKMMLVQIKEQEAALEKEIEREAAMAAASSSSGESETNDE</sequence>
<accession>A0A0F9PDF1</accession>
<organism evidence="1">
    <name type="scientific">marine sediment metagenome</name>
    <dbReference type="NCBI Taxonomy" id="412755"/>
    <lineage>
        <taxon>unclassified sequences</taxon>
        <taxon>metagenomes</taxon>
        <taxon>ecological metagenomes</taxon>
    </lineage>
</organism>
<gene>
    <name evidence="1" type="ORF">LCGC14_1151720</name>
</gene>
<name>A0A0F9PDF1_9ZZZZ</name>
<dbReference type="AlphaFoldDB" id="A0A0F9PDF1"/>
<protein>
    <recommendedName>
        <fullName evidence="2">Phage portal protein</fullName>
    </recommendedName>
</protein>
<dbReference type="InterPro" id="IPR021145">
    <property type="entry name" value="Portal_protein_SPP1_Gp6-like"/>
</dbReference>
<dbReference type="EMBL" id="LAZR01005544">
    <property type="protein sequence ID" value="KKM99055.1"/>
    <property type="molecule type" value="Genomic_DNA"/>
</dbReference>
<comment type="caution">
    <text evidence="1">The sequence shown here is derived from an EMBL/GenBank/DDBJ whole genome shotgun (WGS) entry which is preliminary data.</text>
</comment>
<evidence type="ECO:0008006" key="2">
    <source>
        <dbReference type="Google" id="ProtNLM"/>
    </source>
</evidence>
<reference evidence="1" key="1">
    <citation type="journal article" date="2015" name="Nature">
        <title>Complex archaea that bridge the gap between prokaryotes and eukaryotes.</title>
        <authorList>
            <person name="Spang A."/>
            <person name="Saw J.H."/>
            <person name="Jorgensen S.L."/>
            <person name="Zaremba-Niedzwiedzka K."/>
            <person name="Martijn J."/>
            <person name="Lind A.E."/>
            <person name="van Eijk R."/>
            <person name="Schleper C."/>
            <person name="Guy L."/>
            <person name="Ettema T.J."/>
        </authorList>
    </citation>
    <scope>NUCLEOTIDE SEQUENCE</scope>
</reference>